<dbReference type="EMBL" id="ACOL01000228">
    <property type="protein sequence ID" value="EEQ81755.1"/>
    <property type="molecule type" value="Genomic_DNA"/>
</dbReference>
<dbReference type="Proteomes" id="UP000009082">
    <property type="component" value="Unassembled WGS sequence"/>
</dbReference>
<dbReference type="GO" id="GO:0019843">
    <property type="term" value="F:rRNA binding"/>
    <property type="evidence" value="ECO:0007669"/>
    <property type="project" value="InterPro"/>
</dbReference>
<gene>
    <name evidence="2" type="ORF">NCER_101678</name>
</gene>
<dbReference type="OrthoDB" id="264354at2759"/>
<dbReference type="InParanoid" id="C4VAJ6"/>
<dbReference type="HOGENOM" id="CLU_109938_0_0_1"/>
<dbReference type="InterPro" id="IPR007109">
    <property type="entry name" value="Brix"/>
</dbReference>
<accession>C4VAJ6</accession>
<organism evidence="3">
    <name type="scientific">Vairimorpha ceranae (strain BRL01)</name>
    <name type="common">Microsporidian parasite</name>
    <name type="synonym">Nosema ceranae</name>
    <dbReference type="NCBI Taxonomy" id="578460"/>
    <lineage>
        <taxon>Eukaryota</taxon>
        <taxon>Fungi</taxon>
        <taxon>Fungi incertae sedis</taxon>
        <taxon>Microsporidia</taxon>
        <taxon>Nosematidae</taxon>
        <taxon>Vairimorpha</taxon>
    </lineage>
</organism>
<evidence type="ECO:0000313" key="3">
    <source>
        <dbReference type="Proteomes" id="UP000009082"/>
    </source>
</evidence>
<dbReference type="VEuPathDB" id="MicrosporidiaDB:NCER_101678"/>
<dbReference type="GO" id="GO:0006364">
    <property type="term" value="P:rRNA processing"/>
    <property type="evidence" value="ECO:0007669"/>
    <property type="project" value="InterPro"/>
</dbReference>
<evidence type="ECO:0000313" key="2">
    <source>
        <dbReference type="EMBL" id="EEQ81755.1"/>
    </source>
</evidence>
<dbReference type="PROSITE" id="PS50833">
    <property type="entry name" value="BRIX"/>
    <property type="match status" value="1"/>
</dbReference>
<dbReference type="OMA" id="RMFEPNT"/>
<proteinExistence type="predicted"/>
<dbReference type="SMART" id="SM00879">
    <property type="entry name" value="Brix"/>
    <property type="match status" value="1"/>
</dbReference>
<protein>
    <recommendedName>
        <fullName evidence="1">Brix domain-containing protein</fullName>
    </recommendedName>
</protein>
<dbReference type="SUPFAM" id="SSF52954">
    <property type="entry name" value="Class II aaRS ABD-related"/>
    <property type="match status" value="1"/>
</dbReference>
<dbReference type="STRING" id="578460.C4VAJ6"/>
<dbReference type="Pfam" id="PF04427">
    <property type="entry name" value="Brix"/>
    <property type="match status" value="1"/>
</dbReference>
<name>C4VAJ6_VAIC1</name>
<dbReference type="KEGG" id="nce:NCER_101678"/>
<sequence>MDECINKLVICSKKPKKRAKTLCTVFRKLFLPNTTYKLKDKNVSVRRYKSLGEDLKMSHFIITADNYIKIGQRPNGPTFTFSIEEFEEKMKIFSNAIYSTDPLITITGESKYNDFFTNLSHPNNTPERNINFHFENDFIQIRHYKIETVEEENIKVGLTEIGPRLTLRIKKIEEDFFPI</sequence>
<dbReference type="AlphaFoldDB" id="C4VAJ6"/>
<evidence type="ECO:0000259" key="1">
    <source>
        <dbReference type="PROSITE" id="PS50833"/>
    </source>
</evidence>
<feature type="domain" description="Brix" evidence="1">
    <location>
        <begin position="5"/>
        <end position="178"/>
    </location>
</feature>
<reference evidence="3" key="1">
    <citation type="journal article" date="2009" name="PLoS Pathog.">
        <title>Genomic analyses of the microsporidian Nosema ceranae, an emergent pathogen of honey bees.</title>
        <authorList>
            <person name="Cornman R.S."/>
            <person name="Chen Y.P."/>
            <person name="Schatz M.C."/>
            <person name="Street C."/>
            <person name="Zhao Y."/>
            <person name="Desany B."/>
            <person name="Egholm M."/>
            <person name="Hutchison S."/>
            <person name="Pettis J.S."/>
            <person name="Lipkin W.I."/>
            <person name="Evans J.D."/>
        </authorList>
    </citation>
    <scope>NUCLEOTIDE SEQUENCE [LARGE SCALE GENOMIC DNA]</scope>
    <source>
        <strain evidence="3">BRL01</strain>
    </source>
</reference>